<accession>A0A7G7YR32</accession>
<evidence type="ECO:0000256" key="7">
    <source>
        <dbReference type="ARBA" id="ARBA00022977"/>
    </source>
</evidence>
<keyword evidence="8 10" id="KW-0786">Thiamine pyrophosphate</keyword>
<evidence type="ECO:0000256" key="4">
    <source>
        <dbReference type="ARBA" id="ARBA00022679"/>
    </source>
</evidence>
<gene>
    <name evidence="10 11" type="primary">dxs</name>
    <name evidence="11" type="ORF">GP473_04975</name>
</gene>
<feature type="binding site" evidence="10">
    <location>
        <begin position="147"/>
        <end position="148"/>
    </location>
    <ligand>
        <name>thiamine diphosphate</name>
        <dbReference type="ChEBI" id="CHEBI:58937"/>
    </ligand>
</feature>
<dbReference type="GO" id="GO:0008661">
    <property type="term" value="F:1-deoxy-D-xylulose-5-phosphate synthase activity"/>
    <property type="evidence" value="ECO:0007669"/>
    <property type="project" value="UniProtKB-UniRule"/>
</dbReference>
<evidence type="ECO:0000256" key="9">
    <source>
        <dbReference type="ARBA" id="ARBA00023229"/>
    </source>
</evidence>
<keyword evidence="12" id="KW-1185">Reference proteome</keyword>
<evidence type="ECO:0000256" key="3">
    <source>
        <dbReference type="ARBA" id="ARBA00011738"/>
    </source>
</evidence>
<feature type="binding site" evidence="10">
    <location>
        <begin position="114"/>
        <end position="116"/>
    </location>
    <ligand>
        <name>thiamine diphosphate</name>
        <dbReference type="ChEBI" id="CHEBI:58937"/>
    </ligand>
</feature>
<dbReference type="Proteomes" id="UP000515275">
    <property type="component" value="Chromosome"/>
</dbReference>
<dbReference type="CDD" id="cd02007">
    <property type="entry name" value="TPP_DXS"/>
    <property type="match status" value="1"/>
</dbReference>
<name>A0A7G7YR32_9CORY</name>
<dbReference type="PANTHER" id="PTHR43322">
    <property type="entry name" value="1-D-DEOXYXYLULOSE 5-PHOSPHATE SYNTHASE-RELATED"/>
    <property type="match status" value="1"/>
</dbReference>
<feature type="binding site" evidence="10">
    <location>
        <position position="146"/>
    </location>
    <ligand>
        <name>Mg(2+)</name>
        <dbReference type="ChEBI" id="CHEBI:18420"/>
    </ligand>
</feature>
<dbReference type="HAMAP" id="MF_00315">
    <property type="entry name" value="DXP_synth"/>
    <property type="match status" value="1"/>
</dbReference>
<keyword evidence="6 10" id="KW-0460">Magnesium</keyword>
<dbReference type="EMBL" id="CP046883">
    <property type="protein sequence ID" value="QNH96952.1"/>
    <property type="molecule type" value="Genomic_DNA"/>
</dbReference>
<dbReference type="InterPro" id="IPR049557">
    <property type="entry name" value="Transketolase_CS"/>
</dbReference>
<keyword evidence="5 10" id="KW-0479">Metal-binding</keyword>
<keyword evidence="7 10" id="KW-0784">Thiamine biosynthesis</keyword>
<dbReference type="Gene3D" id="3.40.50.920">
    <property type="match status" value="1"/>
</dbReference>
<dbReference type="Pfam" id="PF02780">
    <property type="entry name" value="Transketolase_C"/>
    <property type="match status" value="1"/>
</dbReference>
<feature type="binding site" evidence="10">
    <location>
        <position position="368"/>
    </location>
    <ligand>
        <name>thiamine diphosphate</name>
        <dbReference type="ChEBI" id="CHEBI:58937"/>
    </ligand>
</feature>
<keyword evidence="4 10" id="KW-0808">Transferase</keyword>
<evidence type="ECO:0000256" key="5">
    <source>
        <dbReference type="ARBA" id="ARBA00022723"/>
    </source>
</evidence>
<dbReference type="InterPro" id="IPR009014">
    <property type="entry name" value="Transketo_C/PFOR_II"/>
</dbReference>
<dbReference type="Pfam" id="PF13292">
    <property type="entry name" value="DXP_synthase_N"/>
    <property type="match status" value="1"/>
</dbReference>
<dbReference type="GO" id="GO:0030976">
    <property type="term" value="F:thiamine pyrophosphate binding"/>
    <property type="evidence" value="ECO:0007669"/>
    <property type="project" value="UniProtKB-UniRule"/>
</dbReference>
<feature type="binding site" evidence="10">
    <location>
        <position position="287"/>
    </location>
    <ligand>
        <name>thiamine diphosphate</name>
        <dbReference type="ChEBI" id="CHEBI:58937"/>
    </ligand>
</feature>
<dbReference type="AlphaFoldDB" id="A0A7G7YR32"/>
<proteinExistence type="inferred from homology"/>
<comment type="pathway">
    <text evidence="1 10">Metabolic intermediate biosynthesis; 1-deoxy-D-xylulose 5-phosphate biosynthesis; 1-deoxy-D-xylulose 5-phosphate from D-glyceraldehyde 3-phosphate and pyruvate: step 1/1.</text>
</comment>
<evidence type="ECO:0000313" key="11">
    <source>
        <dbReference type="EMBL" id="QNH96952.1"/>
    </source>
</evidence>
<evidence type="ECO:0000256" key="6">
    <source>
        <dbReference type="ARBA" id="ARBA00022842"/>
    </source>
</evidence>
<feature type="binding site" evidence="10">
    <location>
        <position position="176"/>
    </location>
    <ligand>
        <name>thiamine diphosphate</name>
        <dbReference type="ChEBI" id="CHEBI:58937"/>
    </ligand>
</feature>
<dbReference type="EC" id="2.2.1.7" evidence="10"/>
<dbReference type="GO" id="GO:0005829">
    <property type="term" value="C:cytosol"/>
    <property type="evidence" value="ECO:0007669"/>
    <property type="project" value="TreeGrafter"/>
</dbReference>
<comment type="cofactor">
    <cofactor evidence="10">
        <name>Mg(2+)</name>
        <dbReference type="ChEBI" id="CHEBI:18420"/>
    </cofactor>
    <text evidence="10">Binds 1 Mg(2+) ion per subunit.</text>
</comment>
<evidence type="ECO:0000256" key="8">
    <source>
        <dbReference type="ARBA" id="ARBA00023052"/>
    </source>
</evidence>
<organism evidence="11 12">
    <name type="scientific">Corynebacterium anserum</name>
    <dbReference type="NCBI Taxonomy" id="2684406"/>
    <lineage>
        <taxon>Bacteria</taxon>
        <taxon>Bacillati</taxon>
        <taxon>Actinomycetota</taxon>
        <taxon>Actinomycetes</taxon>
        <taxon>Mycobacteriales</taxon>
        <taxon>Corynebacteriaceae</taxon>
        <taxon>Corynebacterium</taxon>
    </lineage>
</organism>
<feature type="binding site" evidence="10">
    <location>
        <position position="73"/>
    </location>
    <ligand>
        <name>thiamine diphosphate</name>
        <dbReference type="ChEBI" id="CHEBI:58937"/>
    </ligand>
</feature>
<dbReference type="InterPro" id="IPR005477">
    <property type="entry name" value="Dxylulose-5-P_synthase"/>
</dbReference>
<comment type="cofactor">
    <cofactor evidence="10">
        <name>thiamine diphosphate</name>
        <dbReference type="ChEBI" id="CHEBI:58937"/>
    </cofactor>
    <text evidence="10">Binds 1 thiamine pyrophosphate per subunit.</text>
</comment>
<dbReference type="InterPro" id="IPR033248">
    <property type="entry name" value="Transketolase_C"/>
</dbReference>
<dbReference type="CDD" id="cd07033">
    <property type="entry name" value="TPP_PYR_DXS_TK_like"/>
    <property type="match status" value="1"/>
</dbReference>
<dbReference type="GO" id="GO:0016114">
    <property type="term" value="P:terpenoid biosynthetic process"/>
    <property type="evidence" value="ECO:0007669"/>
    <property type="project" value="UniProtKB-UniRule"/>
</dbReference>
<dbReference type="FunFam" id="3.40.50.970:FF:000005">
    <property type="entry name" value="1-deoxy-D-xylulose-5-phosphate synthase"/>
    <property type="match status" value="1"/>
</dbReference>
<dbReference type="GO" id="GO:0009228">
    <property type="term" value="P:thiamine biosynthetic process"/>
    <property type="evidence" value="ECO:0007669"/>
    <property type="project" value="UniProtKB-UniRule"/>
</dbReference>
<dbReference type="NCBIfam" id="TIGR00204">
    <property type="entry name" value="dxs"/>
    <property type="match status" value="1"/>
</dbReference>
<evidence type="ECO:0000256" key="10">
    <source>
        <dbReference type="HAMAP-Rule" id="MF_00315"/>
    </source>
</evidence>
<protein>
    <recommendedName>
        <fullName evidence="10">1-deoxy-D-xylulose-5-phosphate synthase</fullName>
        <ecNumber evidence="10">2.2.1.7</ecNumber>
    </recommendedName>
    <alternativeName>
        <fullName evidence="10">1-deoxyxylulose-5-phosphate synthase</fullName>
        <shortName evidence="10">DXP synthase</shortName>
        <shortName evidence="10">DXPS</shortName>
    </alternativeName>
</protein>
<comment type="function">
    <text evidence="10">Catalyzes the acyloin condensation reaction between C atoms 2 and 3 of pyruvate and glyceraldehyde 3-phosphate to yield 1-deoxy-D-xylulose-5-phosphate (DXP).</text>
</comment>
<dbReference type="SUPFAM" id="SSF52518">
    <property type="entry name" value="Thiamin diphosphate-binding fold (THDP-binding)"/>
    <property type="match status" value="1"/>
</dbReference>
<comment type="similarity">
    <text evidence="2 10">Belongs to the transketolase family. DXPS subfamily.</text>
</comment>
<evidence type="ECO:0000256" key="2">
    <source>
        <dbReference type="ARBA" id="ARBA00011081"/>
    </source>
</evidence>
<dbReference type="InterPro" id="IPR005475">
    <property type="entry name" value="Transketolase-like_Pyr-bd"/>
</dbReference>
<dbReference type="PROSITE" id="PS00801">
    <property type="entry name" value="TRANSKETOLASE_1"/>
    <property type="match status" value="1"/>
</dbReference>
<dbReference type="RefSeq" id="WP_185770689.1">
    <property type="nucleotide sequence ID" value="NZ_CP046883.1"/>
</dbReference>
<evidence type="ECO:0000313" key="12">
    <source>
        <dbReference type="Proteomes" id="UP000515275"/>
    </source>
</evidence>
<dbReference type="NCBIfam" id="NF003933">
    <property type="entry name" value="PRK05444.2-2"/>
    <property type="match status" value="1"/>
</dbReference>
<dbReference type="KEGG" id="cans:GP473_04975"/>
<dbReference type="Pfam" id="PF02779">
    <property type="entry name" value="Transket_pyr"/>
    <property type="match status" value="1"/>
</dbReference>
<dbReference type="UniPathway" id="UPA00064">
    <property type="reaction ID" value="UER00091"/>
</dbReference>
<reference evidence="11 12" key="1">
    <citation type="submission" date="2019-12" db="EMBL/GenBank/DDBJ databases">
        <title>Corynebacterium sp. nov., isolated from feces of the Anser Albifrons in China.</title>
        <authorList>
            <person name="Liu Q."/>
        </authorList>
    </citation>
    <scope>NUCLEOTIDE SEQUENCE [LARGE SCALE GENOMIC DNA]</scope>
    <source>
        <strain evidence="11 12">23H37-10</strain>
    </source>
</reference>
<comment type="subunit">
    <text evidence="3 10">Homodimer.</text>
</comment>
<comment type="catalytic activity">
    <reaction evidence="10">
        <text>D-glyceraldehyde 3-phosphate + pyruvate + H(+) = 1-deoxy-D-xylulose 5-phosphate + CO2</text>
        <dbReference type="Rhea" id="RHEA:12605"/>
        <dbReference type="ChEBI" id="CHEBI:15361"/>
        <dbReference type="ChEBI" id="CHEBI:15378"/>
        <dbReference type="ChEBI" id="CHEBI:16526"/>
        <dbReference type="ChEBI" id="CHEBI:57792"/>
        <dbReference type="ChEBI" id="CHEBI:59776"/>
        <dbReference type="EC" id="2.2.1.7"/>
    </reaction>
</comment>
<dbReference type="Gene3D" id="3.40.50.970">
    <property type="match status" value="2"/>
</dbReference>
<feature type="binding site" evidence="10">
    <location>
        <position position="176"/>
    </location>
    <ligand>
        <name>Mg(2+)</name>
        <dbReference type="ChEBI" id="CHEBI:18420"/>
    </ligand>
</feature>
<dbReference type="GO" id="GO:0019288">
    <property type="term" value="P:isopentenyl diphosphate biosynthetic process, methylerythritol 4-phosphate pathway"/>
    <property type="evidence" value="ECO:0007669"/>
    <property type="project" value="TreeGrafter"/>
</dbReference>
<sequence>MGILETISTPADVKALDEAQLDQLAGEIRTFLIQKVSATGGHLGPNLGVVELTIAMHRVFDSPTDPLIFDTGHQSYVHKILTGRRDLFDTLRQKDGLSGYPDRSESPHDWTESSHASAALSYADGLAKAFELGGQLHRHVVALVGDGALTGGMCWEALNNIATSKKRSVIVIVNDNGRSYSPTIGGLAENLAALRLQPAYDKVMDSGKYALGRMGWVGDRVFQVVHGLKEGVKHTVIPHEMFSDLGIKYIGPVDGHDLRQVENALRYAKDYGGPVIVHTMTQKGKGFSPAENDEADQMHATGVIDPVTGAPLSKSKPGWTQVFSTRLIELADERDDIVAITAAMAGPTGLAEFAKHHPQRTFDVGIAEQHAMTSAAGLALGGLHPVVAVYSTFLNRAFDQLLMDVALLKLGVTVVLDRAGITGPDGASHNGMWDLSLTTIVPGIYVAAPRDGKRLQMALDRCVAISDAPSVVRFPKGSVPSDVEAIREETDYDVLCECASTNDASTMTRTRHVVIVNYGSLSAQALAAADALKDHGYAVTVIDPHWVVPVKPALIEAVRGADLVVTIEDNGVKGGAGSVLQAQLNDAEVDVPVRNIGVPQEFIDHAERNEVLEQYALDKEAVARRVVEWADKL</sequence>
<dbReference type="PANTHER" id="PTHR43322:SF5">
    <property type="entry name" value="1-DEOXY-D-XYLULOSE-5-PHOSPHATE SYNTHASE, CHLOROPLASTIC"/>
    <property type="match status" value="1"/>
</dbReference>
<evidence type="ECO:0000256" key="1">
    <source>
        <dbReference type="ARBA" id="ARBA00004980"/>
    </source>
</evidence>
<dbReference type="SUPFAM" id="SSF52922">
    <property type="entry name" value="TK C-terminal domain-like"/>
    <property type="match status" value="1"/>
</dbReference>
<dbReference type="SMART" id="SM00861">
    <property type="entry name" value="Transket_pyr"/>
    <property type="match status" value="1"/>
</dbReference>
<dbReference type="InterPro" id="IPR029061">
    <property type="entry name" value="THDP-binding"/>
</dbReference>
<keyword evidence="9 10" id="KW-0414">Isoprene biosynthesis</keyword>
<dbReference type="GO" id="GO:0000287">
    <property type="term" value="F:magnesium ion binding"/>
    <property type="evidence" value="ECO:0007669"/>
    <property type="project" value="UniProtKB-UniRule"/>
</dbReference>